<organism evidence="4">
    <name type="scientific">Schistosoma japonicum</name>
    <name type="common">Blood fluke</name>
    <dbReference type="NCBI Taxonomy" id="6182"/>
    <lineage>
        <taxon>Eukaryota</taxon>
        <taxon>Metazoa</taxon>
        <taxon>Spiralia</taxon>
        <taxon>Lophotrochozoa</taxon>
        <taxon>Platyhelminthes</taxon>
        <taxon>Trematoda</taxon>
        <taxon>Digenea</taxon>
        <taxon>Strigeidida</taxon>
        <taxon>Schistosomatoidea</taxon>
        <taxon>Schistosomatidae</taxon>
        <taxon>Schistosoma</taxon>
    </lineage>
</organism>
<dbReference type="PANTHER" id="PTHR11461">
    <property type="entry name" value="SERINE PROTEASE INHIBITOR, SERPIN"/>
    <property type="match status" value="1"/>
</dbReference>
<protein>
    <submittedName>
        <fullName evidence="4">Estrogen-regulated protein EP45</fullName>
    </submittedName>
</protein>
<dbReference type="Gene3D" id="2.30.39.10">
    <property type="entry name" value="Alpha-1-antitrypsin, domain 1"/>
    <property type="match status" value="1"/>
</dbReference>
<dbReference type="CDD" id="cd19582">
    <property type="entry name" value="serpinM_ShSPI"/>
    <property type="match status" value="1"/>
</dbReference>
<dbReference type="SUPFAM" id="SSF56574">
    <property type="entry name" value="Serpins"/>
    <property type="match status" value="1"/>
</dbReference>
<dbReference type="SMART" id="SM00093">
    <property type="entry name" value="SERPIN"/>
    <property type="match status" value="1"/>
</dbReference>
<reference evidence="4" key="2">
    <citation type="submission" date="2009-03" db="EMBL/GenBank/DDBJ databases">
        <authorList>
            <person name="Gang L."/>
        </authorList>
    </citation>
    <scope>NUCLEOTIDE SEQUENCE</scope>
    <source>
        <strain evidence="4">Anhui</strain>
    </source>
</reference>
<dbReference type="AlphaFoldDB" id="C1LNS5"/>
<dbReference type="MEROPS" id="I04.077"/>
<dbReference type="PANTHER" id="PTHR11461:SF211">
    <property type="entry name" value="GH10112P-RELATED"/>
    <property type="match status" value="1"/>
</dbReference>
<dbReference type="Pfam" id="PF00079">
    <property type="entry name" value="Serpin"/>
    <property type="match status" value="1"/>
</dbReference>
<dbReference type="GO" id="GO:0005615">
    <property type="term" value="C:extracellular space"/>
    <property type="evidence" value="ECO:0007669"/>
    <property type="project" value="InterPro"/>
</dbReference>
<dbReference type="InterPro" id="IPR036186">
    <property type="entry name" value="Serpin_sf"/>
</dbReference>
<dbReference type="Gene3D" id="3.30.497.10">
    <property type="entry name" value="Antithrombin, subunit I, domain 2"/>
    <property type="match status" value="1"/>
</dbReference>
<dbReference type="InterPro" id="IPR042185">
    <property type="entry name" value="Serpin_sf_2"/>
</dbReference>
<feature type="domain" description="Serpin" evidence="3">
    <location>
        <begin position="20"/>
        <end position="402"/>
    </location>
</feature>
<dbReference type="EMBL" id="FN320627">
    <property type="protein sequence ID" value="CAX76353.1"/>
    <property type="molecule type" value="mRNA"/>
</dbReference>
<comment type="similarity">
    <text evidence="1 2">Belongs to the serpin family.</text>
</comment>
<name>C1LNS5_SCHJA</name>
<proteinExistence type="evidence at transcript level"/>
<reference evidence="4" key="1">
    <citation type="journal article" date="2009" name="Nature">
        <title>The Schistosoma japonicum genome reveals features of host-parasite interplay.</title>
        <authorList>
            <person name="Liu F."/>
            <person name="Zhou Y."/>
            <person name="Wang Z.Q."/>
            <person name="Lu G."/>
            <person name="Zheng H."/>
            <person name="Brindley P.J."/>
            <person name="McManus D.P."/>
            <person name="Blair D."/>
            <person name="Zhang Q.H."/>
            <person name="Zhong Y."/>
            <person name="Wang S."/>
            <person name="Han Z.G."/>
            <person name="Chen Z."/>
        </authorList>
    </citation>
    <scope>NUCLEOTIDE SEQUENCE</scope>
    <source>
        <strain evidence="4">Anhui</strain>
    </source>
</reference>
<sequence length="407" mass="45996">MCLKVAPKVQDPYANNPSHKAFTRAFLSQSTVDFGEDNFLASPLGVLFTLGILLGSGGAQGKTSYQIAKTMRLKSANFPWNISETQQEMKSLYKELSDSLTMENTTLDGNEVKVVRISTGVFTQETYDVESNFNQSIKNDFGGELLTVDFTNQTNAAHDINKWVNEHSNGLVEEFITDDIPKDAWMILINIFYFRDYWENPFVPYYTSLENFSVTNNHHLQVPMMSKDEILKYKKFQEDGFEIVSKPMKNTRFSFIILLPLEKWNLNGAIEVLNGNKILSHYVDKLEETSVSLKMPKFTLTKKLQLVGTLKSIGIKNLFDPLKADLSGISSKNNLYVNSFIQINVMKVNESGIEAASVTSPIIVPISALIPDVNFHVTHPFICFIYDQQLTMPLLAAKVSIQCYNLM</sequence>
<dbReference type="InterPro" id="IPR042178">
    <property type="entry name" value="Serpin_sf_1"/>
</dbReference>
<evidence type="ECO:0000313" key="4">
    <source>
        <dbReference type="EMBL" id="CAX76353.1"/>
    </source>
</evidence>
<evidence type="ECO:0000256" key="1">
    <source>
        <dbReference type="ARBA" id="ARBA00009500"/>
    </source>
</evidence>
<dbReference type="InterPro" id="IPR000215">
    <property type="entry name" value="Serpin_fam"/>
</dbReference>
<dbReference type="GO" id="GO:0004867">
    <property type="term" value="F:serine-type endopeptidase inhibitor activity"/>
    <property type="evidence" value="ECO:0007669"/>
    <property type="project" value="InterPro"/>
</dbReference>
<accession>C1LNS5</accession>
<dbReference type="InterPro" id="IPR023796">
    <property type="entry name" value="Serpin_dom"/>
</dbReference>
<evidence type="ECO:0000259" key="3">
    <source>
        <dbReference type="SMART" id="SM00093"/>
    </source>
</evidence>
<evidence type="ECO:0000256" key="2">
    <source>
        <dbReference type="RuleBase" id="RU000411"/>
    </source>
</evidence>